<feature type="region of interest" description="Disordered" evidence="4">
    <location>
        <begin position="185"/>
        <end position="246"/>
    </location>
</feature>
<dbReference type="SUPFAM" id="SSF144284">
    <property type="entry name" value="Sec2 N-terminal region"/>
    <property type="match status" value="1"/>
</dbReference>
<dbReference type="PANTHER" id="PTHR14430:SF0">
    <property type="entry name" value="SEC2P DOMAIN-CONTAINING PROTEIN"/>
    <property type="match status" value="1"/>
</dbReference>
<keyword evidence="1 3" id="KW-0175">Coiled coil</keyword>
<feature type="compositionally biased region" description="Basic residues" evidence="4">
    <location>
        <begin position="201"/>
        <end position="217"/>
    </location>
</feature>
<name>A0A9Q1H3Z9_HOLLE</name>
<feature type="compositionally biased region" description="Basic and acidic residues" evidence="4">
    <location>
        <begin position="21"/>
        <end position="33"/>
    </location>
</feature>
<evidence type="ECO:0000256" key="2">
    <source>
        <dbReference type="ARBA" id="ARBA00025794"/>
    </source>
</evidence>
<dbReference type="InterPro" id="IPR009449">
    <property type="entry name" value="Sec2_N"/>
</dbReference>
<reference evidence="6" key="1">
    <citation type="submission" date="2021-10" db="EMBL/GenBank/DDBJ databases">
        <title>Tropical sea cucumber genome reveals ecological adaptation and Cuvierian tubules defense mechanism.</title>
        <authorList>
            <person name="Chen T."/>
        </authorList>
    </citation>
    <scope>NUCLEOTIDE SEQUENCE</scope>
    <source>
        <strain evidence="6">Nanhai2018</strain>
        <tissue evidence="6">Muscle</tissue>
    </source>
</reference>
<dbReference type="Gene3D" id="1.20.5.4880">
    <property type="match status" value="1"/>
</dbReference>
<evidence type="ECO:0000256" key="1">
    <source>
        <dbReference type="ARBA" id="ARBA00023054"/>
    </source>
</evidence>
<dbReference type="Proteomes" id="UP001152320">
    <property type="component" value="Chromosome 12"/>
</dbReference>
<accession>A0A9Q1H3Z9</accession>
<dbReference type="InterPro" id="IPR040351">
    <property type="entry name" value="RAB3IL/RAB3IP/Sec2"/>
</dbReference>
<feature type="compositionally biased region" description="Polar residues" evidence="4">
    <location>
        <begin position="185"/>
        <end position="200"/>
    </location>
</feature>
<dbReference type="GO" id="GO:0005085">
    <property type="term" value="F:guanyl-nucleotide exchange factor activity"/>
    <property type="evidence" value="ECO:0007669"/>
    <property type="project" value="InterPro"/>
</dbReference>
<dbReference type="PANTHER" id="PTHR14430">
    <property type="entry name" value="RABIN3-RELATED"/>
    <property type="match status" value="1"/>
</dbReference>
<feature type="domain" description="GDP/GTP exchange factor Sec2 N-terminal" evidence="5">
    <location>
        <begin position="90"/>
        <end position="181"/>
    </location>
</feature>
<dbReference type="Pfam" id="PF25555">
    <property type="entry name" value="RAB3A-like_C"/>
    <property type="match status" value="1"/>
</dbReference>
<comment type="similarity">
    <text evidence="2">Belongs to the SEC2 family.</text>
</comment>
<evidence type="ECO:0000313" key="7">
    <source>
        <dbReference type="Proteomes" id="UP001152320"/>
    </source>
</evidence>
<dbReference type="OrthoDB" id="5560525at2759"/>
<feature type="region of interest" description="Disordered" evidence="4">
    <location>
        <begin position="1"/>
        <end position="81"/>
    </location>
</feature>
<dbReference type="Pfam" id="PF06428">
    <property type="entry name" value="Sec2p"/>
    <property type="match status" value="1"/>
</dbReference>
<dbReference type="GO" id="GO:0070319">
    <property type="term" value="C:Golgi to plasma membrane transport vesicle"/>
    <property type="evidence" value="ECO:0007669"/>
    <property type="project" value="TreeGrafter"/>
</dbReference>
<organism evidence="6 7">
    <name type="scientific">Holothuria leucospilota</name>
    <name type="common">Black long sea cucumber</name>
    <name type="synonym">Mertensiothuria leucospilota</name>
    <dbReference type="NCBI Taxonomy" id="206669"/>
    <lineage>
        <taxon>Eukaryota</taxon>
        <taxon>Metazoa</taxon>
        <taxon>Echinodermata</taxon>
        <taxon>Eleutherozoa</taxon>
        <taxon>Echinozoa</taxon>
        <taxon>Holothuroidea</taxon>
        <taxon>Aspidochirotacea</taxon>
        <taxon>Aspidochirotida</taxon>
        <taxon>Holothuriidae</taxon>
        <taxon>Holothuria</taxon>
    </lineage>
</organism>
<proteinExistence type="inferred from homology"/>
<dbReference type="AlphaFoldDB" id="A0A9Q1H3Z9"/>
<dbReference type="GO" id="GO:0006887">
    <property type="term" value="P:exocytosis"/>
    <property type="evidence" value="ECO:0007669"/>
    <property type="project" value="TreeGrafter"/>
</dbReference>
<feature type="compositionally biased region" description="Basic and acidic residues" evidence="4">
    <location>
        <begin position="57"/>
        <end position="70"/>
    </location>
</feature>
<evidence type="ECO:0000313" key="6">
    <source>
        <dbReference type="EMBL" id="KAJ8031650.1"/>
    </source>
</evidence>
<evidence type="ECO:0000256" key="4">
    <source>
        <dbReference type="SAM" id="MobiDB-lite"/>
    </source>
</evidence>
<protein>
    <submittedName>
        <fullName evidence="6">Rab-3A-interacting protein</fullName>
    </submittedName>
</protein>
<feature type="compositionally biased region" description="Polar residues" evidence="4">
    <location>
        <begin position="232"/>
        <end position="244"/>
    </location>
</feature>
<comment type="caution">
    <text evidence="6">The sequence shown here is derived from an EMBL/GenBank/DDBJ whole genome shotgun (WGS) entry which is preliminary data.</text>
</comment>
<dbReference type="EMBL" id="JAIZAY010000012">
    <property type="protein sequence ID" value="KAJ8031650.1"/>
    <property type="molecule type" value="Genomic_DNA"/>
</dbReference>
<keyword evidence="7" id="KW-1185">Reference proteome</keyword>
<feature type="coiled-coil region" evidence="3">
    <location>
        <begin position="97"/>
        <end position="181"/>
    </location>
</feature>
<evidence type="ECO:0000259" key="5">
    <source>
        <dbReference type="Pfam" id="PF06428"/>
    </source>
</evidence>
<evidence type="ECO:0000256" key="3">
    <source>
        <dbReference type="SAM" id="Coils"/>
    </source>
</evidence>
<gene>
    <name evidence="6" type="ORF">HOLleu_24908</name>
</gene>
<sequence length="397" mass="45031">MNGATVEALHVPNFLPTRIKSHSESHLDHAGEDGKEDENYNIQHNPEKDEEEEEKTESDQDQCHEEKDDSPLGSPTSITSRTASISFSVDEIRAHAFEKLQEELMKAKEALQLKDEQVSQLSKVRDEMDREIEELTANLFQEAHKMVNEANVGQAAAQKRLQEANGKIEVLQAEVQALKTLVITSTPSMPSNHSNSTKKTSILRRKKGNNPSHHRNHSLTGPIKDSPDSAIPQANGSSPDSEALSQKEVDPLFLRDLQSWRECPSIHNETSFMKRVFTEDIHPCLSFPSQDLSKTLQECVAMNFLSMEPISGKDSFPRRCSLTDQQRPCRYRIKLGDSENWINICSAARDRIAAVCDYYTYLRYIQQGLVKSDLNEMYWEIIRLRKAMSLAKLGLHE</sequence>